<dbReference type="KEGG" id="lbc:LACBIDRAFT_300556"/>
<dbReference type="GeneID" id="6069709"/>
<dbReference type="InterPro" id="IPR036079">
    <property type="entry name" value="ATPase_csu/dsu_sf"/>
</dbReference>
<dbReference type="EMBL" id="DS547091">
    <property type="protein sequence ID" value="EDR14941.1"/>
    <property type="molecule type" value="Genomic_DNA"/>
</dbReference>
<protein>
    <submittedName>
        <fullName evidence="1">Vacuolar ATP synthase subunit d</fullName>
    </submittedName>
</protein>
<dbReference type="Pfam" id="PF01992">
    <property type="entry name" value="vATP-synt_AC39"/>
    <property type="match status" value="1"/>
</dbReference>
<accession>B0CPD5</accession>
<sequence>MLRRAGNLLMSWPTSKSGIGVTIHVLPEGRMTRHARMIGSRKSAAAPSNMEHPPAPYFRDCLSATDLDLNIEVIHSMVSKEGFYHFCSTLSPPIPDIMHHIPSFDTHQCTVNITINSFNTELSKEAGAKFFSSIRRPWPEGNNQLAKAEEMGGNSDPGAAWFFQVEVRLNKEGFLQQFQDDVFFSYMKLKRQEIRNLADIIVIMPGIVVYDEQR</sequence>
<dbReference type="GO" id="GO:0033179">
    <property type="term" value="C:proton-transporting V-type ATPase, V0 domain"/>
    <property type="evidence" value="ECO:0007669"/>
    <property type="project" value="InterPro"/>
</dbReference>
<dbReference type="InterPro" id="IPR016727">
    <property type="entry name" value="ATPase_V0-cplx_dsu"/>
</dbReference>
<dbReference type="RefSeq" id="XP_001873149.1">
    <property type="nucleotide sequence ID" value="XM_001873114.1"/>
</dbReference>
<dbReference type="STRING" id="486041.B0CPD5"/>
<dbReference type="GO" id="GO:0046961">
    <property type="term" value="F:proton-transporting ATPase activity, rotational mechanism"/>
    <property type="evidence" value="ECO:0007669"/>
    <property type="project" value="InterPro"/>
</dbReference>
<dbReference type="OrthoDB" id="10250083at2759"/>
<dbReference type="PANTHER" id="PTHR11028">
    <property type="entry name" value="VACUOLAR ATP SYNTHASE SUBUNIT AC39"/>
    <property type="match status" value="1"/>
</dbReference>
<dbReference type="InterPro" id="IPR002843">
    <property type="entry name" value="ATPase_V0-cplx_csu/dsu"/>
</dbReference>
<keyword evidence="2" id="KW-1185">Reference proteome</keyword>
<dbReference type="AlphaFoldDB" id="B0CPD5"/>
<evidence type="ECO:0000313" key="1">
    <source>
        <dbReference type="EMBL" id="EDR14941.1"/>
    </source>
</evidence>
<reference evidence="1 2" key="1">
    <citation type="journal article" date="2008" name="Nature">
        <title>The genome of Laccaria bicolor provides insights into mycorrhizal symbiosis.</title>
        <authorList>
            <person name="Martin F."/>
            <person name="Aerts A."/>
            <person name="Ahren D."/>
            <person name="Brun A."/>
            <person name="Danchin E.G.J."/>
            <person name="Duchaussoy F."/>
            <person name="Gibon J."/>
            <person name="Kohler A."/>
            <person name="Lindquist E."/>
            <person name="Pereda V."/>
            <person name="Salamov A."/>
            <person name="Shapiro H.J."/>
            <person name="Wuyts J."/>
            <person name="Blaudez D."/>
            <person name="Buee M."/>
            <person name="Brokstein P."/>
            <person name="Canbaeck B."/>
            <person name="Cohen D."/>
            <person name="Courty P.E."/>
            <person name="Coutinho P.M."/>
            <person name="Delaruelle C."/>
            <person name="Detter J.C."/>
            <person name="Deveau A."/>
            <person name="DiFazio S."/>
            <person name="Duplessis S."/>
            <person name="Fraissinet-Tachet L."/>
            <person name="Lucic E."/>
            <person name="Frey-Klett P."/>
            <person name="Fourrey C."/>
            <person name="Feussner I."/>
            <person name="Gay G."/>
            <person name="Grimwood J."/>
            <person name="Hoegger P.J."/>
            <person name="Jain P."/>
            <person name="Kilaru S."/>
            <person name="Labbe J."/>
            <person name="Lin Y.C."/>
            <person name="Legue V."/>
            <person name="Le Tacon F."/>
            <person name="Marmeisse R."/>
            <person name="Melayah D."/>
            <person name="Montanini B."/>
            <person name="Muratet M."/>
            <person name="Nehls U."/>
            <person name="Niculita-Hirzel H."/>
            <person name="Oudot-Le Secq M.P."/>
            <person name="Peter M."/>
            <person name="Quesneville H."/>
            <person name="Rajashekar B."/>
            <person name="Reich M."/>
            <person name="Rouhier N."/>
            <person name="Schmutz J."/>
            <person name="Yin T."/>
            <person name="Chalot M."/>
            <person name="Henrissat B."/>
            <person name="Kuees U."/>
            <person name="Lucas S."/>
            <person name="Van de Peer Y."/>
            <person name="Podila G.K."/>
            <person name="Polle A."/>
            <person name="Pukkila P.J."/>
            <person name="Richardson P.M."/>
            <person name="Rouze P."/>
            <person name="Sanders I.R."/>
            <person name="Stajich J.E."/>
            <person name="Tunlid A."/>
            <person name="Tuskan G."/>
            <person name="Grigoriev I.V."/>
        </authorList>
    </citation>
    <scope>NUCLEOTIDE SEQUENCE [LARGE SCALE GENOMIC DNA]</scope>
    <source>
        <strain evidence="2">S238N-H82 / ATCC MYA-4686</strain>
    </source>
</reference>
<dbReference type="Proteomes" id="UP000001194">
    <property type="component" value="Unassembled WGS sequence"/>
</dbReference>
<dbReference type="InParanoid" id="B0CPD5"/>
<name>B0CPD5_LACBS</name>
<dbReference type="HOGENOM" id="CLU_1289113_0_0_1"/>
<proteinExistence type="predicted"/>
<evidence type="ECO:0000313" key="2">
    <source>
        <dbReference type="Proteomes" id="UP000001194"/>
    </source>
</evidence>
<organism evidence="2">
    <name type="scientific">Laccaria bicolor (strain S238N-H82 / ATCC MYA-4686)</name>
    <name type="common">Bicoloured deceiver</name>
    <name type="synonym">Laccaria laccata var. bicolor</name>
    <dbReference type="NCBI Taxonomy" id="486041"/>
    <lineage>
        <taxon>Eukaryota</taxon>
        <taxon>Fungi</taxon>
        <taxon>Dikarya</taxon>
        <taxon>Basidiomycota</taxon>
        <taxon>Agaricomycotina</taxon>
        <taxon>Agaricomycetes</taxon>
        <taxon>Agaricomycetidae</taxon>
        <taxon>Agaricales</taxon>
        <taxon>Agaricineae</taxon>
        <taxon>Hydnangiaceae</taxon>
        <taxon>Laccaria</taxon>
    </lineage>
</organism>
<dbReference type="SUPFAM" id="SSF103486">
    <property type="entry name" value="V-type ATP synthase subunit C"/>
    <property type="match status" value="1"/>
</dbReference>
<gene>
    <name evidence="1" type="ORF">LACBIDRAFT_300556</name>
</gene>